<dbReference type="EMBL" id="QGGV01000008">
    <property type="protein sequence ID" value="PWK55256.1"/>
    <property type="molecule type" value="Genomic_DNA"/>
</dbReference>
<feature type="transmembrane region" description="Helical" evidence="1">
    <location>
        <begin position="111"/>
        <end position="135"/>
    </location>
</feature>
<evidence type="ECO:0000256" key="1">
    <source>
        <dbReference type="SAM" id="Phobius"/>
    </source>
</evidence>
<accession>A0A316G5M4</accession>
<reference evidence="2 3" key="1">
    <citation type="submission" date="2018-05" db="EMBL/GenBank/DDBJ databases">
        <title>Genomic Encyclopedia of Type Strains, Phase IV (KMG-IV): sequencing the most valuable type-strain genomes for metagenomic binning, comparative biology and taxonomic classification.</title>
        <authorList>
            <person name="Goeker M."/>
        </authorList>
    </citation>
    <scope>NUCLEOTIDE SEQUENCE [LARGE SCALE GENOMIC DNA]</scope>
    <source>
        <strain evidence="2 3">DSM 103371</strain>
    </source>
</reference>
<evidence type="ECO:0008006" key="4">
    <source>
        <dbReference type="Google" id="ProtNLM"/>
    </source>
</evidence>
<evidence type="ECO:0000313" key="2">
    <source>
        <dbReference type="EMBL" id="PWK55256.1"/>
    </source>
</evidence>
<dbReference type="OrthoDB" id="7871725at2"/>
<name>A0A316G5M4_9RHOB</name>
<gene>
    <name evidence="2" type="ORF">C8D95_108135</name>
</gene>
<sequence>MLASLKYSIAAILLWLVGAIFAGGAQEFTNRSDPATLVVLKIDSRRDADGRTTYRPVLALDGVGSDSYAGNIWSHPAKHKVGDVVPGRYDPDSGEMRSDEMLDDASWIGRFAKILAILVGIEALALLFGYPEHLLPIRVNRRRRRYYGLSLRDPY</sequence>
<keyword evidence="1" id="KW-1133">Transmembrane helix</keyword>
<keyword evidence="1" id="KW-0472">Membrane</keyword>
<organism evidence="2 3">
    <name type="scientific">Silicimonas algicola</name>
    <dbReference type="NCBI Taxonomy" id="1826607"/>
    <lineage>
        <taxon>Bacteria</taxon>
        <taxon>Pseudomonadati</taxon>
        <taxon>Pseudomonadota</taxon>
        <taxon>Alphaproteobacteria</taxon>
        <taxon>Rhodobacterales</taxon>
        <taxon>Paracoccaceae</taxon>
    </lineage>
</organism>
<protein>
    <recommendedName>
        <fullName evidence="4">DUF3592 domain-containing protein</fullName>
    </recommendedName>
</protein>
<dbReference type="KEGG" id="salo:EF888_06605"/>
<keyword evidence="3" id="KW-1185">Reference proteome</keyword>
<keyword evidence="1" id="KW-0812">Transmembrane</keyword>
<dbReference type="Proteomes" id="UP000245390">
    <property type="component" value="Unassembled WGS sequence"/>
</dbReference>
<comment type="caution">
    <text evidence="2">The sequence shown here is derived from an EMBL/GenBank/DDBJ whole genome shotgun (WGS) entry which is preliminary data.</text>
</comment>
<evidence type="ECO:0000313" key="3">
    <source>
        <dbReference type="Proteomes" id="UP000245390"/>
    </source>
</evidence>
<dbReference type="RefSeq" id="WP_126918524.1">
    <property type="nucleotide sequence ID" value="NZ_CP034588.1"/>
</dbReference>
<proteinExistence type="predicted"/>
<dbReference type="AlphaFoldDB" id="A0A316G5M4"/>